<keyword evidence="1" id="KW-0238">DNA-binding</keyword>
<dbReference type="InterPro" id="IPR010982">
    <property type="entry name" value="Lambda_DNA-bd_dom_sf"/>
</dbReference>
<dbReference type="EMBL" id="CP138333">
    <property type="protein sequence ID" value="WZX30794.1"/>
    <property type="molecule type" value="Genomic_DNA"/>
</dbReference>
<evidence type="ECO:0000256" key="1">
    <source>
        <dbReference type="ARBA" id="ARBA00023125"/>
    </source>
</evidence>
<dbReference type="RefSeq" id="WP_342389302.1">
    <property type="nucleotide sequence ID" value="NZ_CP138333.2"/>
</dbReference>
<dbReference type="PROSITE" id="PS50943">
    <property type="entry name" value="HTH_CROC1"/>
    <property type="match status" value="1"/>
</dbReference>
<dbReference type="Gene3D" id="1.10.260.40">
    <property type="entry name" value="lambda repressor-like DNA-binding domains"/>
    <property type="match status" value="1"/>
</dbReference>
<dbReference type="PANTHER" id="PTHR46558">
    <property type="entry name" value="TRACRIPTIONAL REGULATORY PROTEIN-RELATED-RELATED"/>
    <property type="match status" value="1"/>
</dbReference>
<organism evidence="3 4">
    <name type="scientific">Salinicoccus bachuensis</name>
    <dbReference type="NCBI Taxonomy" id="3136731"/>
    <lineage>
        <taxon>Bacteria</taxon>
        <taxon>Bacillati</taxon>
        <taxon>Bacillota</taxon>
        <taxon>Bacilli</taxon>
        <taxon>Bacillales</taxon>
        <taxon>Staphylococcaceae</taxon>
        <taxon>Salinicoccus</taxon>
    </lineage>
</organism>
<name>A0ABZ3CMH7_9STAP</name>
<dbReference type="PANTHER" id="PTHR46558:SF4">
    <property type="entry name" value="DNA-BIDING PHAGE PROTEIN"/>
    <property type="match status" value="1"/>
</dbReference>
<evidence type="ECO:0000313" key="4">
    <source>
        <dbReference type="Proteomes" id="UP001455384"/>
    </source>
</evidence>
<dbReference type="Proteomes" id="UP001455384">
    <property type="component" value="Chromosome"/>
</dbReference>
<evidence type="ECO:0000259" key="2">
    <source>
        <dbReference type="PROSITE" id="PS50943"/>
    </source>
</evidence>
<proteinExistence type="predicted"/>
<evidence type="ECO:0000313" key="3">
    <source>
        <dbReference type="EMBL" id="WZX30794.1"/>
    </source>
</evidence>
<reference evidence="4" key="1">
    <citation type="submission" date="2023-10" db="EMBL/GenBank/DDBJ databases">
        <title>Genome analysis and identification of Salinococcus sp. Bachu38 nov., a PGPR from the rhizosphere of Tamarix.</title>
        <authorList>
            <person name="Liang Z."/>
            <person name="Zhang X."/>
            <person name="Jia J."/>
            <person name="Chen X."/>
            <person name="Wang Y."/>
            <person name="Wang Q."/>
            <person name="Wang R."/>
        </authorList>
    </citation>
    <scope>NUCLEOTIDE SEQUENCE [LARGE SCALE GENOMIC DNA]</scope>
    <source>
        <strain evidence="4">Bachu38</strain>
    </source>
</reference>
<keyword evidence="4" id="KW-1185">Reference proteome</keyword>
<dbReference type="InterPro" id="IPR001387">
    <property type="entry name" value="Cro/C1-type_HTH"/>
</dbReference>
<protein>
    <submittedName>
        <fullName evidence="3">Helix-turn-helix transcriptional regulator</fullName>
    </submittedName>
</protein>
<dbReference type="SUPFAM" id="SSF47413">
    <property type="entry name" value="lambda repressor-like DNA-binding domains"/>
    <property type="match status" value="1"/>
</dbReference>
<accession>A0ABZ3CMH7</accession>
<dbReference type="CDD" id="cd00093">
    <property type="entry name" value="HTH_XRE"/>
    <property type="match status" value="1"/>
</dbReference>
<feature type="domain" description="HTH cro/C1-type" evidence="2">
    <location>
        <begin position="5"/>
        <end position="59"/>
    </location>
</feature>
<dbReference type="SMART" id="SM00530">
    <property type="entry name" value="HTH_XRE"/>
    <property type="match status" value="1"/>
</dbReference>
<dbReference type="Pfam" id="PF01381">
    <property type="entry name" value="HTH_3"/>
    <property type="match status" value="1"/>
</dbReference>
<gene>
    <name evidence="3" type="ORF">RQP18_06260</name>
</gene>
<sequence>MKNNVAEYRKKMGYSQDKLAEKLGVSRQTIISIEKGRYNPSLSLAMILAELFKMNVEQIFILEDKDYKHPK</sequence>